<organism evidence="1">
    <name type="scientific">Escherichia coli</name>
    <dbReference type="NCBI Taxonomy" id="562"/>
    <lineage>
        <taxon>Bacteria</taxon>
        <taxon>Pseudomonadati</taxon>
        <taxon>Pseudomonadota</taxon>
        <taxon>Gammaproteobacteria</taxon>
        <taxon>Enterobacterales</taxon>
        <taxon>Enterobacteriaceae</taxon>
        <taxon>Escherichia</taxon>
    </lineage>
</organism>
<sequence length="35" mass="3857">MLYFSIHASLHLAEKSPQAIPTVLFLRSMILSLAG</sequence>
<accession>A1YN22</accession>
<name>A1YN22_ECOLX</name>
<evidence type="ECO:0000313" key="1">
    <source>
        <dbReference type="EMBL" id="ABM54880.1"/>
    </source>
</evidence>
<protein>
    <submittedName>
        <fullName evidence="1">Uncharacterized protein</fullName>
    </submittedName>
</protein>
<dbReference type="AlphaFoldDB" id="A1YN22"/>
<reference evidence="1" key="1">
    <citation type="submission" date="2006-11" db="EMBL/GenBank/DDBJ databases">
        <authorList>
            <person name="Zhang Y."/>
            <person name="Laing C."/>
            <person name="Steele M."/>
        </authorList>
    </citation>
    <scope>NUCLEOTIDE SEQUENCE</scope>
    <source>
        <strain evidence="1">Frik920</strain>
    </source>
</reference>
<dbReference type="EMBL" id="EF112439">
    <property type="protein sequence ID" value="ABM54880.1"/>
    <property type="molecule type" value="Genomic_DNA"/>
</dbReference>
<proteinExistence type="predicted"/>
<reference evidence="1" key="2">
    <citation type="journal article" date="2007" name="BMC Genomics">
        <title>Genome evolution in major Escherichia coli O157:H7 lineages.</title>
        <authorList>
            <person name="Zhang Y."/>
            <person name="Laing C."/>
            <person name="Steele M."/>
            <person name="Ziebell K."/>
            <person name="Johnson R."/>
            <person name="Benson A.K."/>
            <person name="Taboada E."/>
            <person name="Gannon V.P.J."/>
        </authorList>
    </citation>
    <scope>NUCLEOTIDE SEQUENCE</scope>
    <source>
        <strain evidence="1">Frik920</strain>
    </source>
</reference>
<gene>
    <name evidence="1" type="ORF">ECf0005</name>
</gene>